<dbReference type="AlphaFoldDB" id="A0A2N9HBP4"/>
<protein>
    <submittedName>
        <fullName evidence="1">Uncharacterized protein</fullName>
    </submittedName>
</protein>
<sequence length="254" mass="28671">MSIQNRTVNLGLVLETFNPLPIADALPSPPPPPSFIKGEKKMVKRKRGEEDVTQEQQLVTPAEPLKSLILAAKENPTTIEPLMKEGWACDFMVEGRPVDRDDFVMKNTNSHRGLVANTIGKSLLLPKDMVSWQENNFERLIENLKRHSMLSIQGIFEVSSKLLETEHLLREALGENALLKELEKMASTWIQAAKKNKNILAELKATRAAVKKAEYEGQAYYDQGFNEATESLKSQLGRECNHCFLQGWDLTQLL</sequence>
<proteinExistence type="predicted"/>
<organism evidence="1">
    <name type="scientific">Fagus sylvatica</name>
    <name type="common">Beechnut</name>
    <dbReference type="NCBI Taxonomy" id="28930"/>
    <lineage>
        <taxon>Eukaryota</taxon>
        <taxon>Viridiplantae</taxon>
        <taxon>Streptophyta</taxon>
        <taxon>Embryophyta</taxon>
        <taxon>Tracheophyta</taxon>
        <taxon>Spermatophyta</taxon>
        <taxon>Magnoliopsida</taxon>
        <taxon>eudicotyledons</taxon>
        <taxon>Gunneridae</taxon>
        <taxon>Pentapetalae</taxon>
        <taxon>rosids</taxon>
        <taxon>fabids</taxon>
        <taxon>Fagales</taxon>
        <taxon>Fagaceae</taxon>
        <taxon>Fagus</taxon>
    </lineage>
</organism>
<evidence type="ECO:0000313" key="1">
    <source>
        <dbReference type="EMBL" id="SPD09305.1"/>
    </source>
</evidence>
<name>A0A2N9HBP4_FAGSY</name>
<gene>
    <name evidence="1" type="ORF">FSB_LOCUS37187</name>
</gene>
<accession>A0A2N9HBP4</accession>
<dbReference type="EMBL" id="OIVN01003178">
    <property type="protein sequence ID" value="SPD09305.1"/>
    <property type="molecule type" value="Genomic_DNA"/>
</dbReference>
<reference evidence="1" key="1">
    <citation type="submission" date="2018-02" db="EMBL/GenBank/DDBJ databases">
        <authorList>
            <person name="Cohen D.B."/>
            <person name="Kent A.D."/>
        </authorList>
    </citation>
    <scope>NUCLEOTIDE SEQUENCE</scope>
</reference>